<dbReference type="InterPro" id="IPR003848">
    <property type="entry name" value="DUF218"/>
</dbReference>
<gene>
    <name evidence="2" type="ORF">FDO65_05740</name>
</gene>
<reference evidence="2 3" key="1">
    <citation type="submission" date="2019-05" db="EMBL/GenBank/DDBJ databases">
        <title>Nakamurella sp. N5BH11, whole genome shotgun sequence.</title>
        <authorList>
            <person name="Tuo L."/>
        </authorList>
    </citation>
    <scope>NUCLEOTIDE SEQUENCE [LARGE SCALE GENOMIC DNA]</scope>
    <source>
        <strain evidence="2 3">N5BH11</strain>
    </source>
</reference>
<protein>
    <submittedName>
        <fullName evidence="2">YdcF family protein</fullName>
    </submittedName>
</protein>
<proteinExistence type="predicted"/>
<feature type="domain" description="DUF218" evidence="1">
    <location>
        <begin position="42"/>
        <end position="187"/>
    </location>
</feature>
<dbReference type="InterPro" id="IPR051599">
    <property type="entry name" value="Cell_Envelope_Assoc"/>
</dbReference>
<dbReference type="Pfam" id="PF02698">
    <property type="entry name" value="DUF218"/>
    <property type="match status" value="1"/>
</dbReference>
<organism evidence="2 3">
    <name type="scientific">Nakamurella flava</name>
    <dbReference type="NCBI Taxonomy" id="2576308"/>
    <lineage>
        <taxon>Bacteria</taxon>
        <taxon>Bacillati</taxon>
        <taxon>Actinomycetota</taxon>
        <taxon>Actinomycetes</taxon>
        <taxon>Nakamurellales</taxon>
        <taxon>Nakamurellaceae</taxon>
        <taxon>Nakamurella</taxon>
    </lineage>
</organism>
<dbReference type="PANTHER" id="PTHR30336">
    <property type="entry name" value="INNER MEMBRANE PROTEIN, PROBABLE PERMEASE"/>
    <property type="match status" value="1"/>
</dbReference>
<dbReference type="OrthoDB" id="9782395at2"/>
<evidence type="ECO:0000259" key="1">
    <source>
        <dbReference type="Pfam" id="PF02698"/>
    </source>
</evidence>
<evidence type="ECO:0000313" key="2">
    <source>
        <dbReference type="EMBL" id="TKV61133.1"/>
    </source>
</evidence>
<dbReference type="AlphaFoldDB" id="A0A4U6QKY0"/>
<dbReference type="GO" id="GO:0005886">
    <property type="term" value="C:plasma membrane"/>
    <property type="evidence" value="ECO:0007669"/>
    <property type="project" value="TreeGrafter"/>
</dbReference>
<dbReference type="PANTHER" id="PTHR30336:SF20">
    <property type="entry name" value="DUF218 DOMAIN-CONTAINING PROTEIN"/>
    <property type="match status" value="1"/>
</dbReference>
<dbReference type="EMBL" id="SZZH01000001">
    <property type="protein sequence ID" value="TKV61133.1"/>
    <property type="molecule type" value="Genomic_DNA"/>
</dbReference>
<comment type="caution">
    <text evidence="2">The sequence shown here is derived from an EMBL/GenBank/DDBJ whole genome shotgun (WGS) entry which is preliminary data.</text>
</comment>
<evidence type="ECO:0000313" key="3">
    <source>
        <dbReference type="Proteomes" id="UP000306985"/>
    </source>
</evidence>
<dbReference type="CDD" id="cd06259">
    <property type="entry name" value="YdcF-like"/>
    <property type="match status" value="1"/>
</dbReference>
<dbReference type="Proteomes" id="UP000306985">
    <property type="component" value="Unassembled WGS sequence"/>
</dbReference>
<name>A0A4U6QKY0_9ACTN</name>
<accession>A0A4U6QKY0</accession>
<keyword evidence="3" id="KW-1185">Reference proteome</keyword>
<sequence length="206" mass="21111">MRTAVRCGAGALLVATLIAGLVGWRVVRAAMADLALPAGAADAIVVLGAAQYDGDPSPVYRARLDHAKDLYDRGVASRVVTIGGGKSADRTTEGAAGRDYLLAAGLPAEALVAVGTGSDTLVSLRAARTDLAARGWDDIVVVTDPAHAARASLMARDLGFDAKVSPVRTGPSVDPDLQPRYLFRETLATLFYLAVGGSSGLGSPVL</sequence>